<feature type="region of interest" description="Disordered" evidence="5">
    <location>
        <begin position="1"/>
        <end position="102"/>
    </location>
</feature>
<dbReference type="GO" id="GO:0006417">
    <property type="term" value="P:regulation of translation"/>
    <property type="evidence" value="ECO:0007669"/>
    <property type="project" value="UniProtKB-KW"/>
</dbReference>
<evidence type="ECO:0000256" key="2">
    <source>
        <dbReference type="ARBA" id="ARBA00006856"/>
    </source>
</evidence>
<evidence type="ECO:0000259" key="6">
    <source>
        <dbReference type="PROSITE" id="PS51366"/>
    </source>
</evidence>
<dbReference type="PANTHER" id="PTHR18034">
    <property type="entry name" value="CELL CYCLE CONTROL PROTEIN CWF22-RELATED"/>
    <property type="match status" value="1"/>
</dbReference>
<evidence type="ECO:0000256" key="1">
    <source>
        <dbReference type="ARBA" id="ARBA00004604"/>
    </source>
</evidence>
<evidence type="ECO:0000256" key="4">
    <source>
        <dbReference type="ARBA" id="ARBA00023242"/>
    </source>
</evidence>
<dbReference type="SMART" id="SM00544">
    <property type="entry name" value="MA3"/>
    <property type="match status" value="1"/>
</dbReference>
<dbReference type="AlphaFoldDB" id="A0AAU9SXR7"/>
<gene>
    <name evidence="7" type="ORF">TAV2_LOCUS18496</name>
</gene>
<feature type="compositionally biased region" description="Basic residues" evidence="5">
    <location>
        <begin position="262"/>
        <end position="276"/>
    </location>
</feature>
<comment type="subcellular location">
    <subcellularLocation>
        <location evidence="1">Nucleus</location>
        <location evidence="1">Nucleolus</location>
    </subcellularLocation>
</comment>
<feature type="compositionally biased region" description="Acidic residues" evidence="5">
    <location>
        <begin position="241"/>
        <end position="257"/>
    </location>
</feature>
<dbReference type="InterPro" id="IPR003891">
    <property type="entry name" value="Initiation_fac_eIF4g_MI"/>
</dbReference>
<feature type="region of interest" description="Disordered" evidence="5">
    <location>
        <begin position="166"/>
        <end position="321"/>
    </location>
</feature>
<feature type="domain" description="MI" evidence="6">
    <location>
        <begin position="627"/>
        <end position="743"/>
    </location>
</feature>
<keyword evidence="4" id="KW-0539">Nucleus</keyword>
<dbReference type="PANTHER" id="PTHR18034:SF4">
    <property type="entry name" value="NUCLEOLAR MIF4G DOMAIN-CONTAINING PROTEIN 1"/>
    <property type="match status" value="1"/>
</dbReference>
<feature type="compositionally biased region" description="Basic and acidic residues" evidence="5">
    <location>
        <begin position="227"/>
        <end position="240"/>
    </location>
</feature>
<dbReference type="GO" id="GO:0042274">
    <property type="term" value="P:ribosomal small subunit biogenesis"/>
    <property type="evidence" value="ECO:0007669"/>
    <property type="project" value="TreeGrafter"/>
</dbReference>
<accession>A0AAU9SXR7</accession>
<keyword evidence="3" id="KW-0810">Translation regulation</keyword>
<evidence type="ECO:0000256" key="3">
    <source>
        <dbReference type="ARBA" id="ARBA00022845"/>
    </source>
</evidence>
<reference evidence="7 8" key="1">
    <citation type="submission" date="2022-03" db="EMBL/GenBank/DDBJ databases">
        <authorList>
            <person name="Nunn A."/>
            <person name="Chopra R."/>
            <person name="Nunn A."/>
            <person name="Contreras Garrido A."/>
        </authorList>
    </citation>
    <scope>NUCLEOTIDE SEQUENCE [LARGE SCALE GENOMIC DNA]</scope>
</reference>
<dbReference type="Pfam" id="PF02847">
    <property type="entry name" value="MA3"/>
    <property type="match status" value="1"/>
</dbReference>
<comment type="similarity">
    <text evidence="2">Belongs to the CWC22 family.</text>
</comment>
<feature type="compositionally biased region" description="Basic and acidic residues" evidence="5">
    <location>
        <begin position="12"/>
        <end position="35"/>
    </location>
</feature>
<dbReference type="Gene3D" id="1.25.40.180">
    <property type="match status" value="1"/>
</dbReference>
<dbReference type="InterPro" id="IPR016024">
    <property type="entry name" value="ARM-type_fold"/>
</dbReference>
<dbReference type="Pfam" id="PF02854">
    <property type="entry name" value="MIF4G"/>
    <property type="match status" value="1"/>
</dbReference>
<keyword evidence="8" id="KW-1185">Reference proteome</keyword>
<dbReference type="SMART" id="SM00543">
    <property type="entry name" value="MIF4G"/>
    <property type="match status" value="1"/>
</dbReference>
<evidence type="ECO:0000313" key="8">
    <source>
        <dbReference type="Proteomes" id="UP000836841"/>
    </source>
</evidence>
<dbReference type="InterPro" id="IPR003890">
    <property type="entry name" value="MIF4G-like_typ-3"/>
</dbReference>
<sequence length="826" mass="94826">MTESVAGPAKLENSRRDKRKEARLQKNQKKHEYFQRQKLRKEKRGSSSVQKTGDVIKPENVHQESDSETEHDVKSVRSLTHEKGEDRVKSKEKKMQRVDRVKDVKKPKKTKFEELLEMETQSGLVSRDEDVELERKLAKKLKVNKGKLRGLDDGMNELFEGLPSVLDSIGSELGDSSRKKRKRKRSEEKQDDEVVDKQADEDLEHEESGFSDEAVVMQADEDSEHEDSDHSDEVVDKQADEDLEHEESDFSDEASEEEPTRKRDRKQRKKKNKKKKSVDEELESHPMEITDRGESETVSSDDSPSALEKVESPLQEDPQSTIKYVAPRFRSQARSEPEEHTKLRTRIKGLLNKMAESNVETITAELSTIYRTVARSVSSQIFCEEVLATYSRGNEQYSVFAAFIAGMACQVGMDFSAKLIASLAKSFEDEYQKEDSLSLNGITLLLSYLCMLGVCSSDLIYDFFMTLGTRLTEVAASTIITVLDCCGMKIRSDDPLAMKTFIISIQNKTNEIKTSPEGQPKIKNYTMEKMLETLSAIKNNKFRAKDDSVQNTRVKKWLQKLRVEEVLLRGLTWSKLLDPEKKGQWWLSGDLVVKSNNAEDVAQTMDADVVEAQKMLKLADAQRMNTDSRKAIFCVIMSSEDYIDAFEKLLRLDLPGKQDREIMRVLVECCLQEQVFNKYYTVLASKLCAHDKNHKFTLQYCIWDHFKELETMSLQRSMHLAKFVAEMIVSFNLSLAVLKSVDLANPVMLTPKRIMHFRIMFEAIFEHPENLVWNLFTRIALNPDYEALRDGIKFFMKEYVVKANKAIFGKFRKAKEALNNADGLLM</sequence>
<feature type="compositionally biased region" description="Basic and acidic residues" evidence="5">
    <location>
        <begin position="54"/>
        <end position="102"/>
    </location>
</feature>
<dbReference type="SUPFAM" id="SSF48371">
    <property type="entry name" value="ARM repeat"/>
    <property type="match status" value="1"/>
</dbReference>
<dbReference type="InterPro" id="IPR050781">
    <property type="entry name" value="CWC22_splicing_factor"/>
</dbReference>
<feature type="compositionally biased region" description="Basic and acidic residues" evidence="5">
    <location>
        <begin position="277"/>
        <end position="295"/>
    </location>
</feature>
<dbReference type="EMBL" id="OU466862">
    <property type="protein sequence ID" value="CAH2072482.1"/>
    <property type="molecule type" value="Genomic_DNA"/>
</dbReference>
<dbReference type="Proteomes" id="UP000836841">
    <property type="component" value="Chromosome 6"/>
</dbReference>
<name>A0AAU9SXR7_THLAR</name>
<evidence type="ECO:0000313" key="7">
    <source>
        <dbReference type="EMBL" id="CAH2072482.1"/>
    </source>
</evidence>
<proteinExistence type="inferred from homology"/>
<dbReference type="PROSITE" id="PS51366">
    <property type="entry name" value="MI"/>
    <property type="match status" value="1"/>
</dbReference>
<evidence type="ECO:0000256" key="5">
    <source>
        <dbReference type="SAM" id="MobiDB-lite"/>
    </source>
</evidence>
<dbReference type="GO" id="GO:0005730">
    <property type="term" value="C:nucleolus"/>
    <property type="evidence" value="ECO:0007669"/>
    <property type="project" value="UniProtKB-SubCell"/>
</dbReference>
<protein>
    <recommendedName>
        <fullName evidence="6">MI domain-containing protein</fullName>
    </recommendedName>
</protein>
<organism evidence="7 8">
    <name type="scientific">Thlaspi arvense</name>
    <name type="common">Field penny-cress</name>
    <dbReference type="NCBI Taxonomy" id="13288"/>
    <lineage>
        <taxon>Eukaryota</taxon>
        <taxon>Viridiplantae</taxon>
        <taxon>Streptophyta</taxon>
        <taxon>Embryophyta</taxon>
        <taxon>Tracheophyta</taxon>
        <taxon>Spermatophyta</taxon>
        <taxon>Magnoliopsida</taxon>
        <taxon>eudicotyledons</taxon>
        <taxon>Gunneridae</taxon>
        <taxon>Pentapetalae</taxon>
        <taxon>rosids</taxon>
        <taxon>malvids</taxon>
        <taxon>Brassicales</taxon>
        <taxon>Brassicaceae</taxon>
        <taxon>Thlaspideae</taxon>
        <taxon>Thlaspi</taxon>
    </lineage>
</organism>
<dbReference type="GO" id="GO:0003723">
    <property type="term" value="F:RNA binding"/>
    <property type="evidence" value="ECO:0007669"/>
    <property type="project" value="InterPro"/>
</dbReference>